<keyword evidence="5" id="KW-1273">Viral capsid maturation</keyword>
<accession>A0A6J5T3C9</accession>
<reference evidence="8" key="1">
    <citation type="submission" date="2020-05" db="EMBL/GenBank/DDBJ databases">
        <authorList>
            <person name="Chiriac C."/>
            <person name="Salcher M."/>
            <person name="Ghai R."/>
            <person name="Kavagutti S V."/>
        </authorList>
    </citation>
    <scope>NUCLEOTIDE SEQUENCE</scope>
</reference>
<proteinExistence type="predicted"/>
<dbReference type="GO" id="GO:0046797">
    <property type="term" value="P:viral procapsid maturation"/>
    <property type="evidence" value="ECO:0007669"/>
    <property type="project" value="UniProtKB-KW"/>
</dbReference>
<evidence type="ECO:0000256" key="4">
    <source>
        <dbReference type="ARBA" id="ARBA00022950"/>
    </source>
</evidence>
<protein>
    <submittedName>
        <fullName evidence="8">Phage capsid</fullName>
    </submittedName>
</protein>
<name>A0A6J5T3C9_9CAUD</name>
<keyword evidence="2" id="KW-0645">Protease</keyword>
<dbReference type="GO" id="GO:0006508">
    <property type="term" value="P:proteolysis"/>
    <property type="evidence" value="ECO:0007669"/>
    <property type="project" value="UniProtKB-KW"/>
</dbReference>
<evidence type="ECO:0000256" key="2">
    <source>
        <dbReference type="ARBA" id="ARBA00022670"/>
    </source>
</evidence>
<dbReference type="InterPro" id="IPR054613">
    <property type="entry name" value="Peptidase_S78_dom"/>
</dbReference>
<feature type="domain" description="Prohead serine protease" evidence="7">
    <location>
        <begin position="12"/>
        <end position="145"/>
    </location>
</feature>
<dbReference type="EMBL" id="LR797519">
    <property type="protein sequence ID" value="CAB4222080.1"/>
    <property type="molecule type" value="Genomic_DNA"/>
</dbReference>
<dbReference type="SUPFAM" id="SSF56563">
    <property type="entry name" value="Major capsid protein gp5"/>
    <property type="match status" value="1"/>
</dbReference>
<sequence>MKMTFSSQITAADTQTRTITGLIVPFGSTGNTSAGKVIFEPNSITIRAGKTKLLADHDNRNVLGSMISHEVTDAGIIASFKIANTTAGNDALELAASGLKDGLSVGVNVKASKPHDGVMYVSQSDLQEVSLVESAAFESAAVYSVAASETDPEEIKTPTNESEASMSEATPEVEPEVVEASRTRVPVAYTEVRSPIVDSGSYLQHTIRATMGNDESALFVRAADAKTQKLYAANDSFTTNPAFKPIQYVSSVIDTSVMTRPTIDALGGARPLSPSGMTIAHPKITTNATIGTVAEGASTASTQIVSSYVNATVVKLAGTQIMSTELLDRSDPSFYTAMMENCTRAYAKASDAAVIAEIVSGGTQSDTQAATIAGIQAWVAQAAPAVYAAAGETANALIAGTSVWSTLIGSLDSTGRSIFNASQPMNANGQSSPRGLRGDVMGLDLWVDANMVATTIDDCAFITTPSAIAIYESPQLTLSVNVVATGEISVLLYGYFATKTLIAGGLQRFNLT</sequence>
<evidence type="ECO:0000256" key="3">
    <source>
        <dbReference type="ARBA" id="ARBA00022801"/>
    </source>
</evidence>
<keyword evidence="3" id="KW-0378">Hydrolase</keyword>
<feature type="compositionally biased region" description="Polar residues" evidence="6">
    <location>
        <begin position="157"/>
        <end position="168"/>
    </location>
</feature>
<evidence type="ECO:0000256" key="1">
    <source>
        <dbReference type="ARBA" id="ARBA00022612"/>
    </source>
</evidence>
<dbReference type="Pfam" id="PF04586">
    <property type="entry name" value="Peptidase_S78"/>
    <property type="match status" value="1"/>
</dbReference>
<evidence type="ECO:0000256" key="5">
    <source>
        <dbReference type="ARBA" id="ARBA00023045"/>
    </source>
</evidence>
<evidence type="ECO:0000313" key="8">
    <source>
        <dbReference type="EMBL" id="CAB4222080.1"/>
    </source>
</evidence>
<evidence type="ECO:0000256" key="6">
    <source>
        <dbReference type="SAM" id="MobiDB-lite"/>
    </source>
</evidence>
<gene>
    <name evidence="8" type="ORF">UFOVP1649_18</name>
</gene>
<organism evidence="8">
    <name type="scientific">uncultured Caudovirales phage</name>
    <dbReference type="NCBI Taxonomy" id="2100421"/>
    <lineage>
        <taxon>Viruses</taxon>
        <taxon>Duplodnaviria</taxon>
        <taxon>Heunggongvirae</taxon>
        <taxon>Uroviricota</taxon>
        <taxon>Caudoviricetes</taxon>
        <taxon>Peduoviridae</taxon>
        <taxon>Maltschvirus</taxon>
        <taxon>Maltschvirus maltsch</taxon>
    </lineage>
</organism>
<keyword evidence="1" id="KW-1188">Viral release from host cell</keyword>
<evidence type="ECO:0000259" key="7">
    <source>
        <dbReference type="Pfam" id="PF04586"/>
    </source>
</evidence>
<feature type="region of interest" description="Disordered" evidence="6">
    <location>
        <begin position="148"/>
        <end position="179"/>
    </location>
</feature>
<keyword evidence="4" id="KW-0118">Viral capsid assembly</keyword>
<dbReference type="GO" id="GO:0008233">
    <property type="term" value="F:peptidase activity"/>
    <property type="evidence" value="ECO:0007669"/>
    <property type="project" value="UniProtKB-KW"/>
</dbReference>